<dbReference type="PANTHER" id="PTHR43229">
    <property type="entry name" value="NODULATION PROTEIN J"/>
    <property type="match status" value="1"/>
</dbReference>
<dbReference type="Pfam" id="PF01061">
    <property type="entry name" value="ABC2_membrane"/>
    <property type="match status" value="1"/>
</dbReference>
<evidence type="ECO:0000256" key="5">
    <source>
        <dbReference type="ARBA" id="ARBA00023251"/>
    </source>
</evidence>
<dbReference type="RefSeq" id="WP_312869755.1">
    <property type="nucleotide sequence ID" value="NZ_JACHMO010000001.1"/>
</dbReference>
<keyword evidence="2 6" id="KW-0812">Transmembrane</keyword>
<evidence type="ECO:0000256" key="3">
    <source>
        <dbReference type="ARBA" id="ARBA00022989"/>
    </source>
</evidence>
<feature type="transmembrane region" description="Helical" evidence="6">
    <location>
        <begin position="174"/>
        <end position="193"/>
    </location>
</feature>
<feature type="compositionally biased region" description="Acidic residues" evidence="7">
    <location>
        <begin position="1"/>
        <end position="13"/>
    </location>
</feature>
<protein>
    <recommendedName>
        <fullName evidence="6">Transport permease protein</fullName>
    </recommendedName>
</protein>
<comment type="similarity">
    <text evidence="6">Belongs to the ABC-2 integral membrane protein family.</text>
</comment>
<name>A0A7W9M5L0_9PSEU</name>
<dbReference type="InterPro" id="IPR047817">
    <property type="entry name" value="ABC2_TM_bact-type"/>
</dbReference>
<dbReference type="AlphaFoldDB" id="A0A7W9M5L0"/>
<keyword evidence="6" id="KW-1003">Cell membrane</keyword>
<keyword evidence="3 6" id="KW-1133">Transmembrane helix</keyword>
<gene>
    <name evidence="9" type="ORF">F4560_008008</name>
</gene>
<dbReference type="GO" id="GO:0046677">
    <property type="term" value="P:response to antibiotic"/>
    <property type="evidence" value="ECO:0007669"/>
    <property type="project" value="UniProtKB-KW"/>
</dbReference>
<feature type="transmembrane region" description="Helical" evidence="6">
    <location>
        <begin position="87"/>
        <end position="105"/>
    </location>
</feature>
<dbReference type="Proteomes" id="UP000552097">
    <property type="component" value="Unassembled WGS sequence"/>
</dbReference>
<feature type="transmembrane region" description="Helical" evidence="6">
    <location>
        <begin position="150"/>
        <end position="168"/>
    </location>
</feature>
<reference evidence="9 10" key="1">
    <citation type="submission" date="2020-08" db="EMBL/GenBank/DDBJ databases">
        <title>Sequencing the genomes of 1000 actinobacteria strains.</title>
        <authorList>
            <person name="Klenk H.-P."/>
        </authorList>
    </citation>
    <scope>NUCLEOTIDE SEQUENCE [LARGE SCALE GENOMIC DNA]</scope>
    <source>
        <strain evidence="9 10">DSM 45486</strain>
    </source>
</reference>
<keyword evidence="5" id="KW-0046">Antibiotic resistance</keyword>
<evidence type="ECO:0000256" key="2">
    <source>
        <dbReference type="ARBA" id="ARBA00022692"/>
    </source>
</evidence>
<feature type="transmembrane region" description="Helical" evidence="6">
    <location>
        <begin position="205"/>
        <end position="224"/>
    </location>
</feature>
<dbReference type="PIRSF" id="PIRSF006648">
    <property type="entry name" value="DrrB"/>
    <property type="match status" value="1"/>
</dbReference>
<feature type="transmembrane region" description="Helical" evidence="6">
    <location>
        <begin position="257"/>
        <end position="277"/>
    </location>
</feature>
<evidence type="ECO:0000256" key="6">
    <source>
        <dbReference type="RuleBase" id="RU361157"/>
    </source>
</evidence>
<dbReference type="PRINTS" id="PR00164">
    <property type="entry name" value="ABC2TRNSPORT"/>
</dbReference>
<feature type="transmembrane region" description="Helical" evidence="6">
    <location>
        <begin position="53"/>
        <end position="75"/>
    </location>
</feature>
<comment type="caution">
    <text evidence="9">The sequence shown here is derived from an EMBL/GenBank/DDBJ whole genome shotgun (WGS) entry which is preliminary data.</text>
</comment>
<dbReference type="InterPro" id="IPR013525">
    <property type="entry name" value="ABC2_TM"/>
</dbReference>
<dbReference type="PROSITE" id="PS51012">
    <property type="entry name" value="ABC_TM2"/>
    <property type="match status" value="1"/>
</dbReference>
<dbReference type="PANTHER" id="PTHR43229:SF2">
    <property type="entry name" value="NODULATION PROTEIN J"/>
    <property type="match status" value="1"/>
</dbReference>
<feature type="region of interest" description="Disordered" evidence="7">
    <location>
        <begin position="1"/>
        <end position="25"/>
    </location>
</feature>
<dbReference type="GO" id="GO:0043190">
    <property type="term" value="C:ATP-binding cassette (ABC) transporter complex"/>
    <property type="evidence" value="ECO:0007669"/>
    <property type="project" value="InterPro"/>
</dbReference>
<dbReference type="GO" id="GO:0140359">
    <property type="term" value="F:ABC-type transporter activity"/>
    <property type="evidence" value="ECO:0007669"/>
    <property type="project" value="InterPro"/>
</dbReference>
<sequence>MTDADVTDADVTEPDVTNADVTEPDGAGARVVGPWRAALLVVENHWTWYRRNWRATVISSFLQPVLFLLAMGVGFGSQVQVGEATDGYRYVVFLAPALLVITAVQNTMFESTWAVFSAFKWQRKYLAMVSTPLTSAQVLYGQLLWNALRLAAGAIVFLGIAVALGAITSPSALLAVPFAVLTGMAFSAPAVAYTATREKPDSFNAIFRFLVMPMTLFTGGFYPMSQLPDWIHPLAWITPVWHGIELARGVTFGTLRLLPALGHIAYLCALIALGVLLGRRYFHRRLAV</sequence>
<evidence type="ECO:0000313" key="10">
    <source>
        <dbReference type="Proteomes" id="UP000552097"/>
    </source>
</evidence>
<comment type="subcellular location">
    <subcellularLocation>
        <location evidence="6">Cell membrane</location>
        <topology evidence="6">Multi-pass membrane protein</topology>
    </subcellularLocation>
    <subcellularLocation>
        <location evidence="1">Membrane</location>
        <topology evidence="1">Multi-pass membrane protein</topology>
    </subcellularLocation>
</comment>
<feature type="domain" description="ABC transmembrane type-2" evidence="8">
    <location>
        <begin position="55"/>
        <end position="285"/>
    </location>
</feature>
<keyword evidence="6" id="KW-0813">Transport</keyword>
<evidence type="ECO:0000256" key="4">
    <source>
        <dbReference type="ARBA" id="ARBA00023136"/>
    </source>
</evidence>
<dbReference type="InterPro" id="IPR000412">
    <property type="entry name" value="ABC_2_transport"/>
</dbReference>
<evidence type="ECO:0000256" key="7">
    <source>
        <dbReference type="SAM" id="MobiDB-lite"/>
    </source>
</evidence>
<proteinExistence type="inferred from homology"/>
<evidence type="ECO:0000256" key="1">
    <source>
        <dbReference type="ARBA" id="ARBA00004141"/>
    </source>
</evidence>
<dbReference type="EMBL" id="JACHMO010000001">
    <property type="protein sequence ID" value="MBB5808240.1"/>
    <property type="molecule type" value="Genomic_DNA"/>
</dbReference>
<dbReference type="InterPro" id="IPR051784">
    <property type="entry name" value="Nod_factor_ABC_transporter"/>
</dbReference>
<organism evidence="9 10">
    <name type="scientific">Saccharothrix ecbatanensis</name>
    <dbReference type="NCBI Taxonomy" id="1105145"/>
    <lineage>
        <taxon>Bacteria</taxon>
        <taxon>Bacillati</taxon>
        <taxon>Actinomycetota</taxon>
        <taxon>Actinomycetes</taxon>
        <taxon>Pseudonocardiales</taxon>
        <taxon>Pseudonocardiaceae</taxon>
        <taxon>Saccharothrix</taxon>
    </lineage>
</organism>
<evidence type="ECO:0000259" key="8">
    <source>
        <dbReference type="PROSITE" id="PS51012"/>
    </source>
</evidence>
<accession>A0A7W9M5L0</accession>
<keyword evidence="4 6" id="KW-0472">Membrane</keyword>
<evidence type="ECO:0000313" key="9">
    <source>
        <dbReference type="EMBL" id="MBB5808240.1"/>
    </source>
</evidence>
<keyword evidence="10" id="KW-1185">Reference proteome</keyword>